<dbReference type="EnsemblFungi" id="PTTG_25368-t43_1">
    <property type="protein sequence ID" value="PTTG_25368-t43_1-p1"/>
    <property type="gene ID" value="PTTG_25368"/>
</dbReference>
<accession>A0A180H3R1</accession>
<dbReference type="VEuPathDB" id="FungiDB:PTTG_25368"/>
<sequence length="105" mass="11360">MLCKTCNNPPRAQKLAQEHGNIRAASGSSSSILEFQIAPIALLLVSVTRPTTPTGSVQRSRISKYNTSVQNLREKSLSPFPFYSRSHSIISLSPSLGFVPSNSIS</sequence>
<dbReference type="EMBL" id="ADAS02000003">
    <property type="protein sequence ID" value="OAV99404.1"/>
    <property type="molecule type" value="Genomic_DNA"/>
</dbReference>
<dbReference type="AlphaFoldDB" id="A0A180H3R1"/>
<dbReference type="Proteomes" id="UP000005240">
    <property type="component" value="Unassembled WGS sequence"/>
</dbReference>
<reference evidence="2 3" key="3">
    <citation type="journal article" date="2017" name="G3 (Bethesda)">
        <title>Comparative analysis highlights variable genome content of wheat rusts and divergence of the mating loci.</title>
        <authorList>
            <person name="Cuomo C.A."/>
            <person name="Bakkeren G."/>
            <person name="Khalil H.B."/>
            <person name="Panwar V."/>
            <person name="Joly D."/>
            <person name="Linning R."/>
            <person name="Sakthikumar S."/>
            <person name="Song X."/>
            <person name="Adiconis X."/>
            <person name="Fan L."/>
            <person name="Goldberg J.M."/>
            <person name="Levin J.Z."/>
            <person name="Young S."/>
            <person name="Zeng Q."/>
            <person name="Anikster Y."/>
            <person name="Bruce M."/>
            <person name="Wang M."/>
            <person name="Yin C."/>
            <person name="McCallum B."/>
            <person name="Szabo L.J."/>
            <person name="Hulbert S."/>
            <person name="Chen X."/>
            <person name="Fellers J.P."/>
        </authorList>
    </citation>
    <scope>NUCLEOTIDE SEQUENCE</scope>
    <source>
        <strain evidence="2">isolate 1-1 / race 1 (BBBD)</strain>
        <strain evidence="3">Isolate 1-1 / race 1 (BBBD)</strain>
    </source>
</reference>
<gene>
    <name evidence="1" type="ORF">PTTG_25368</name>
</gene>
<reference evidence="1" key="2">
    <citation type="submission" date="2016-05" db="EMBL/GenBank/DDBJ databases">
        <title>Comparative analysis highlights variable genome content of wheat rusts and divergence of the mating loci.</title>
        <authorList>
            <person name="Cuomo C.A."/>
            <person name="Bakkeren G."/>
            <person name="Szabo L."/>
            <person name="Khalil H."/>
            <person name="Joly D."/>
            <person name="Goldberg J."/>
            <person name="Young S."/>
            <person name="Zeng Q."/>
            <person name="Fellers J."/>
        </authorList>
    </citation>
    <scope>NUCLEOTIDE SEQUENCE [LARGE SCALE GENOMIC DNA]</scope>
    <source>
        <strain evidence="1">1-1 BBBD Race 1</strain>
    </source>
</reference>
<reference evidence="1" key="1">
    <citation type="submission" date="2009-11" db="EMBL/GenBank/DDBJ databases">
        <authorList>
            <consortium name="The Broad Institute Genome Sequencing Platform"/>
            <person name="Ward D."/>
            <person name="Feldgarden M."/>
            <person name="Earl A."/>
            <person name="Young S.K."/>
            <person name="Zeng Q."/>
            <person name="Koehrsen M."/>
            <person name="Alvarado L."/>
            <person name="Berlin A."/>
            <person name="Bochicchio J."/>
            <person name="Borenstein D."/>
            <person name="Chapman S.B."/>
            <person name="Chen Z."/>
            <person name="Engels R."/>
            <person name="Freedman E."/>
            <person name="Gellesch M."/>
            <person name="Goldberg J."/>
            <person name="Griggs A."/>
            <person name="Gujja S."/>
            <person name="Heilman E."/>
            <person name="Heiman D."/>
            <person name="Hepburn T."/>
            <person name="Howarth C."/>
            <person name="Jen D."/>
            <person name="Larson L."/>
            <person name="Lewis B."/>
            <person name="Mehta T."/>
            <person name="Park D."/>
            <person name="Pearson M."/>
            <person name="Roberts A."/>
            <person name="Saif S."/>
            <person name="Shea T."/>
            <person name="Shenoy N."/>
            <person name="Sisk P."/>
            <person name="Stolte C."/>
            <person name="Sykes S."/>
            <person name="Thomson T."/>
            <person name="Walk T."/>
            <person name="White J."/>
            <person name="Yandava C."/>
            <person name="Izard J."/>
            <person name="Baranova O.V."/>
            <person name="Blanton J.M."/>
            <person name="Tanner A.C."/>
            <person name="Dewhirst F.E."/>
            <person name="Haas B."/>
            <person name="Nusbaum C."/>
            <person name="Birren B."/>
        </authorList>
    </citation>
    <scope>NUCLEOTIDE SEQUENCE [LARGE SCALE GENOMIC DNA]</scope>
    <source>
        <strain evidence="1">1-1 BBBD Race 1</strain>
    </source>
</reference>
<organism evidence="1">
    <name type="scientific">Puccinia triticina (isolate 1-1 / race 1 (BBBD))</name>
    <name type="common">Brown leaf rust fungus</name>
    <dbReference type="NCBI Taxonomy" id="630390"/>
    <lineage>
        <taxon>Eukaryota</taxon>
        <taxon>Fungi</taxon>
        <taxon>Dikarya</taxon>
        <taxon>Basidiomycota</taxon>
        <taxon>Pucciniomycotina</taxon>
        <taxon>Pucciniomycetes</taxon>
        <taxon>Pucciniales</taxon>
        <taxon>Pucciniaceae</taxon>
        <taxon>Puccinia</taxon>
    </lineage>
</organism>
<evidence type="ECO:0000313" key="3">
    <source>
        <dbReference type="Proteomes" id="UP000005240"/>
    </source>
</evidence>
<proteinExistence type="predicted"/>
<evidence type="ECO:0000313" key="1">
    <source>
        <dbReference type="EMBL" id="OAV99404.1"/>
    </source>
</evidence>
<name>A0A180H3R1_PUCT1</name>
<reference evidence="2" key="4">
    <citation type="submission" date="2025-05" db="UniProtKB">
        <authorList>
            <consortium name="EnsemblFungi"/>
        </authorList>
    </citation>
    <scope>IDENTIFICATION</scope>
    <source>
        <strain evidence="2">isolate 1-1 / race 1 (BBBD)</strain>
    </source>
</reference>
<keyword evidence="3" id="KW-1185">Reference proteome</keyword>
<evidence type="ECO:0000313" key="2">
    <source>
        <dbReference type="EnsemblFungi" id="PTTG_25368-t43_1-p1"/>
    </source>
</evidence>
<protein>
    <submittedName>
        <fullName evidence="1 2">Uncharacterized protein</fullName>
    </submittedName>
</protein>